<reference evidence="1" key="1">
    <citation type="submission" date="2021-07" db="EMBL/GenBank/DDBJ databases">
        <authorList>
            <person name="Durling M."/>
        </authorList>
    </citation>
    <scope>NUCLEOTIDE SEQUENCE</scope>
</reference>
<keyword evidence="2" id="KW-1185">Reference proteome</keyword>
<proteinExistence type="predicted"/>
<dbReference type="EMBL" id="CAJVRM010000057">
    <property type="protein sequence ID" value="CAG8972926.1"/>
    <property type="molecule type" value="Genomic_DNA"/>
</dbReference>
<protein>
    <submittedName>
        <fullName evidence="1">Uncharacterized protein</fullName>
    </submittedName>
</protein>
<sequence length="84" mass="9240">MAITPSPAVIIVQLVGERAILCLTERYNERTYTIVGINVGAIKRPGSRRWLGNMSCVICPYSVQIQSTINWQAVKFGSRSAIDG</sequence>
<dbReference type="AlphaFoldDB" id="A0A9N9LHY3"/>
<evidence type="ECO:0000313" key="1">
    <source>
        <dbReference type="EMBL" id="CAG8972926.1"/>
    </source>
</evidence>
<accession>A0A9N9LHY3</accession>
<gene>
    <name evidence="1" type="ORF">HYALB_00001346</name>
</gene>
<organism evidence="1 2">
    <name type="scientific">Hymenoscyphus albidus</name>
    <dbReference type="NCBI Taxonomy" id="595503"/>
    <lineage>
        <taxon>Eukaryota</taxon>
        <taxon>Fungi</taxon>
        <taxon>Dikarya</taxon>
        <taxon>Ascomycota</taxon>
        <taxon>Pezizomycotina</taxon>
        <taxon>Leotiomycetes</taxon>
        <taxon>Helotiales</taxon>
        <taxon>Helotiaceae</taxon>
        <taxon>Hymenoscyphus</taxon>
    </lineage>
</organism>
<dbReference type="Proteomes" id="UP000701801">
    <property type="component" value="Unassembled WGS sequence"/>
</dbReference>
<name>A0A9N9LHY3_9HELO</name>
<comment type="caution">
    <text evidence="1">The sequence shown here is derived from an EMBL/GenBank/DDBJ whole genome shotgun (WGS) entry which is preliminary data.</text>
</comment>
<evidence type="ECO:0000313" key="2">
    <source>
        <dbReference type="Proteomes" id="UP000701801"/>
    </source>
</evidence>